<name>A0A7X6H061_9RHOB</name>
<comment type="caution">
    <text evidence="2">The sequence shown here is derived from an EMBL/GenBank/DDBJ whole genome shotgun (WGS) entry which is preliminary data.</text>
</comment>
<reference evidence="2 3" key="1">
    <citation type="submission" date="2020-04" db="EMBL/GenBank/DDBJ databases">
        <authorList>
            <person name="Yoon J."/>
        </authorList>
    </citation>
    <scope>NUCLEOTIDE SEQUENCE [LARGE SCALE GENOMIC DNA]</scope>
    <source>
        <strain evidence="2 3">KMU-115</strain>
    </source>
</reference>
<sequence length="108" mass="11524">MPFRSPALLAGAVLIAAATAASAQDVEYTLINSSSATVLEFYTSPVEDDMWGEDLLAMTDLLPGEQGSVLIADGSQSCVYDMLFLFDDGTELTDTVDICELASYQLTD</sequence>
<evidence type="ECO:0000313" key="2">
    <source>
        <dbReference type="EMBL" id="NKX45571.1"/>
    </source>
</evidence>
<dbReference type="RefSeq" id="WP_168623950.1">
    <property type="nucleotide sequence ID" value="NZ_JAAZQQ010000004.1"/>
</dbReference>
<protein>
    <recommendedName>
        <fullName evidence="4">Argininosuccinate lyase</fullName>
    </recommendedName>
</protein>
<organism evidence="2 3">
    <name type="scientific">Roseicyclus persicicus</name>
    <dbReference type="NCBI Taxonomy" id="2650661"/>
    <lineage>
        <taxon>Bacteria</taxon>
        <taxon>Pseudomonadati</taxon>
        <taxon>Pseudomonadota</taxon>
        <taxon>Alphaproteobacteria</taxon>
        <taxon>Rhodobacterales</taxon>
        <taxon>Roseobacteraceae</taxon>
        <taxon>Roseicyclus</taxon>
    </lineage>
</organism>
<gene>
    <name evidence="2" type="ORF">HCU73_13330</name>
</gene>
<proteinExistence type="predicted"/>
<evidence type="ECO:0000256" key="1">
    <source>
        <dbReference type="SAM" id="SignalP"/>
    </source>
</evidence>
<dbReference type="EMBL" id="JAAZQQ010000004">
    <property type="protein sequence ID" value="NKX45571.1"/>
    <property type="molecule type" value="Genomic_DNA"/>
</dbReference>
<evidence type="ECO:0008006" key="4">
    <source>
        <dbReference type="Google" id="ProtNLM"/>
    </source>
</evidence>
<feature type="chain" id="PRO_5030967257" description="Argininosuccinate lyase" evidence="1">
    <location>
        <begin position="24"/>
        <end position="108"/>
    </location>
</feature>
<accession>A0A7X6H061</accession>
<dbReference type="AlphaFoldDB" id="A0A7X6H061"/>
<dbReference type="Proteomes" id="UP000526408">
    <property type="component" value="Unassembled WGS sequence"/>
</dbReference>
<keyword evidence="1" id="KW-0732">Signal</keyword>
<feature type="signal peptide" evidence="1">
    <location>
        <begin position="1"/>
        <end position="23"/>
    </location>
</feature>
<keyword evidence="3" id="KW-1185">Reference proteome</keyword>
<evidence type="ECO:0000313" key="3">
    <source>
        <dbReference type="Proteomes" id="UP000526408"/>
    </source>
</evidence>